<keyword evidence="1" id="KW-1133">Transmembrane helix</keyword>
<dbReference type="OrthoDB" id="654191at2759"/>
<evidence type="ECO:0000256" key="1">
    <source>
        <dbReference type="SAM" id="Phobius"/>
    </source>
</evidence>
<reference evidence="2 3" key="1">
    <citation type="journal article" date="2018" name="Proc. Natl. Acad. Sci. U.S.A.">
        <title>Linking secondary metabolites to gene clusters through genome sequencing of six diverse Aspergillus species.</title>
        <authorList>
            <person name="Kaerboelling I."/>
            <person name="Vesth T.C."/>
            <person name="Frisvad J.C."/>
            <person name="Nybo J.L."/>
            <person name="Theobald S."/>
            <person name="Kuo A."/>
            <person name="Bowyer P."/>
            <person name="Matsuda Y."/>
            <person name="Mondo S."/>
            <person name="Lyhne E.K."/>
            <person name="Kogle M.E."/>
            <person name="Clum A."/>
            <person name="Lipzen A."/>
            <person name="Salamov A."/>
            <person name="Ngan C.Y."/>
            <person name="Daum C."/>
            <person name="Chiniquy J."/>
            <person name="Barry K."/>
            <person name="LaButti K."/>
            <person name="Haridas S."/>
            <person name="Simmons B.A."/>
            <person name="Magnuson J.K."/>
            <person name="Mortensen U.H."/>
            <person name="Larsen T.O."/>
            <person name="Grigoriev I.V."/>
            <person name="Baker S.E."/>
            <person name="Andersen M.R."/>
        </authorList>
    </citation>
    <scope>NUCLEOTIDE SEQUENCE [LARGE SCALE GENOMIC DNA]</scope>
    <source>
        <strain evidence="2 3">IBT 24754</strain>
    </source>
</reference>
<dbReference type="GeneID" id="63809734"/>
<dbReference type="VEuPathDB" id="FungiDB:P175DRAFT_0330762"/>
<gene>
    <name evidence="2" type="ORF">P175DRAFT_0330762</name>
</gene>
<proteinExistence type="predicted"/>
<keyword evidence="1" id="KW-0812">Transmembrane</keyword>
<keyword evidence="1" id="KW-0472">Membrane</keyword>
<feature type="transmembrane region" description="Helical" evidence="1">
    <location>
        <begin position="33"/>
        <end position="56"/>
    </location>
</feature>
<comment type="caution">
    <text evidence="2">The sequence shown here is derived from an EMBL/GenBank/DDBJ whole genome shotgun (WGS) entry which is preliminary data.</text>
</comment>
<dbReference type="AlphaFoldDB" id="A0A2T5LR41"/>
<name>A0A2T5LR41_9EURO</name>
<dbReference type="Proteomes" id="UP000244073">
    <property type="component" value="Unassembled WGS sequence"/>
</dbReference>
<evidence type="ECO:0000313" key="3">
    <source>
        <dbReference type="Proteomes" id="UP000244073"/>
    </source>
</evidence>
<sequence length="73" mass="8647">MVRCFVVYDLAGSVPRVAGWRLIFLYSWTRYRVIWSLGSLFTHTHFPFFSFLYWVLDTCNTVVSKGGYLTREL</sequence>
<organism evidence="2 3">
    <name type="scientific">Aspergillus ochraceoroseus IBT 24754</name>
    <dbReference type="NCBI Taxonomy" id="1392256"/>
    <lineage>
        <taxon>Eukaryota</taxon>
        <taxon>Fungi</taxon>
        <taxon>Dikarya</taxon>
        <taxon>Ascomycota</taxon>
        <taxon>Pezizomycotina</taxon>
        <taxon>Eurotiomycetes</taxon>
        <taxon>Eurotiomycetidae</taxon>
        <taxon>Eurotiales</taxon>
        <taxon>Aspergillaceae</taxon>
        <taxon>Aspergillus</taxon>
        <taxon>Aspergillus subgen. Nidulantes</taxon>
    </lineage>
</organism>
<evidence type="ECO:0000313" key="2">
    <source>
        <dbReference type="EMBL" id="PTU18755.1"/>
    </source>
</evidence>
<protein>
    <submittedName>
        <fullName evidence="2">Uncharacterized protein</fullName>
    </submittedName>
</protein>
<accession>A0A2T5LR41</accession>
<dbReference type="RefSeq" id="XP_040750147.1">
    <property type="nucleotide sequence ID" value="XM_040892852.1"/>
</dbReference>
<dbReference type="EMBL" id="MSFN02000007">
    <property type="protein sequence ID" value="PTU18755.1"/>
    <property type="molecule type" value="Genomic_DNA"/>
</dbReference>